<evidence type="ECO:0000313" key="1">
    <source>
        <dbReference type="EMBL" id="CAC5344694.1"/>
    </source>
</evidence>
<sequence length="103" mass="12049">MRSHFGKLRAIAFPSILNCYNNSQHKNLNQESMSTYSAVLTQVLRLSPDEQLRLISELLVYVRHRFQPKPKRSILELEGLGEEIWHGIDAQEYVNHERNSWNG</sequence>
<proteinExistence type="predicted"/>
<accession>A0A6J7ZQG6</accession>
<dbReference type="EMBL" id="CZCZ02000014">
    <property type="protein sequence ID" value="CAC5344694.1"/>
    <property type="molecule type" value="Genomic_DNA"/>
</dbReference>
<protein>
    <recommendedName>
        <fullName evidence="3">DUF2281 domain-containing protein</fullName>
    </recommendedName>
</protein>
<reference evidence="1" key="1">
    <citation type="submission" date="2020-05" db="EMBL/GenBank/DDBJ databases">
        <authorList>
            <consortium name="Genoscope - CEA"/>
            <person name="William W."/>
        </authorList>
    </citation>
    <scope>NUCLEOTIDE SEQUENCE [LARGE SCALE GENOMIC DNA]</scope>
    <source>
        <strain evidence="1">PCC 7821</strain>
    </source>
</reference>
<gene>
    <name evidence="1" type="ORF">PLAN_41109</name>
</gene>
<organism evidence="1 2">
    <name type="scientific">Planktothrix rubescens CCAP 1459/22</name>
    <dbReference type="NCBI Taxonomy" id="329571"/>
    <lineage>
        <taxon>Bacteria</taxon>
        <taxon>Bacillati</taxon>
        <taxon>Cyanobacteriota</taxon>
        <taxon>Cyanophyceae</taxon>
        <taxon>Oscillatoriophycideae</taxon>
        <taxon>Oscillatoriales</taxon>
        <taxon>Microcoleaceae</taxon>
        <taxon>Planktothrix</taxon>
    </lineage>
</organism>
<name>A0A6J7ZQG6_PLARU</name>
<comment type="caution">
    <text evidence="1">The sequence shown here is derived from an EMBL/GenBank/DDBJ whole genome shotgun (WGS) entry which is preliminary data.</text>
</comment>
<dbReference type="Proteomes" id="UP000196521">
    <property type="component" value="Chromosome"/>
</dbReference>
<evidence type="ECO:0000313" key="2">
    <source>
        <dbReference type="Proteomes" id="UP000196521"/>
    </source>
</evidence>
<keyword evidence="2" id="KW-1185">Reference proteome</keyword>
<dbReference type="EMBL" id="LR812490">
    <property type="protein sequence ID" value="CAC5344694.1"/>
    <property type="molecule type" value="Genomic_DNA"/>
</dbReference>
<evidence type="ECO:0008006" key="3">
    <source>
        <dbReference type="Google" id="ProtNLM"/>
    </source>
</evidence>
<dbReference type="AlphaFoldDB" id="A0A6J7ZQG6"/>